<dbReference type="Proteomes" id="UP001642483">
    <property type="component" value="Unassembled WGS sequence"/>
</dbReference>
<evidence type="ECO:0000313" key="2">
    <source>
        <dbReference type="EMBL" id="CAK8677604.1"/>
    </source>
</evidence>
<sequence length="133" mass="15497">MDTLQLPKLEGGLNLPNFEIYADLTYLKSIRKYCLARVLNEPLSAHNSYIEYQIGHVIPRTLEVVHLNNLPHTDIRSPYYEKVIEIIKKYDLKKIDLICGSLKKNVQQNNKQTKNTIQKYPNRTQKMGENTLP</sequence>
<comment type="caution">
    <text evidence="2">The sequence shown here is derived from an EMBL/GenBank/DDBJ whole genome shotgun (WGS) entry which is preliminary data.</text>
</comment>
<gene>
    <name evidence="2" type="ORF">CVLEPA_LOCUS6965</name>
</gene>
<keyword evidence="3" id="KW-1185">Reference proteome</keyword>
<protein>
    <submittedName>
        <fullName evidence="2">Uncharacterized protein</fullName>
    </submittedName>
</protein>
<name>A0ABP0FD52_CLALP</name>
<reference evidence="2 3" key="1">
    <citation type="submission" date="2024-02" db="EMBL/GenBank/DDBJ databases">
        <authorList>
            <person name="Daric V."/>
            <person name="Darras S."/>
        </authorList>
    </citation>
    <scope>NUCLEOTIDE SEQUENCE [LARGE SCALE GENOMIC DNA]</scope>
</reference>
<feature type="compositionally biased region" description="Polar residues" evidence="1">
    <location>
        <begin position="121"/>
        <end position="133"/>
    </location>
</feature>
<evidence type="ECO:0000256" key="1">
    <source>
        <dbReference type="SAM" id="MobiDB-lite"/>
    </source>
</evidence>
<feature type="region of interest" description="Disordered" evidence="1">
    <location>
        <begin position="110"/>
        <end position="133"/>
    </location>
</feature>
<dbReference type="EMBL" id="CAWYQH010000046">
    <property type="protein sequence ID" value="CAK8677604.1"/>
    <property type="molecule type" value="Genomic_DNA"/>
</dbReference>
<proteinExistence type="predicted"/>
<accession>A0ABP0FD52</accession>
<organism evidence="2 3">
    <name type="scientific">Clavelina lepadiformis</name>
    <name type="common">Light-bulb sea squirt</name>
    <name type="synonym">Ascidia lepadiformis</name>
    <dbReference type="NCBI Taxonomy" id="159417"/>
    <lineage>
        <taxon>Eukaryota</taxon>
        <taxon>Metazoa</taxon>
        <taxon>Chordata</taxon>
        <taxon>Tunicata</taxon>
        <taxon>Ascidiacea</taxon>
        <taxon>Aplousobranchia</taxon>
        <taxon>Clavelinidae</taxon>
        <taxon>Clavelina</taxon>
    </lineage>
</organism>
<evidence type="ECO:0000313" key="3">
    <source>
        <dbReference type="Proteomes" id="UP001642483"/>
    </source>
</evidence>
<feature type="compositionally biased region" description="Low complexity" evidence="1">
    <location>
        <begin position="110"/>
        <end position="119"/>
    </location>
</feature>